<dbReference type="Gene3D" id="3.40.33.10">
    <property type="entry name" value="CAP"/>
    <property type="match status" value="1"/>
</dbReference>
<feature type="chain" id="PRO_5026785529" description="SCP domain-containing protein" evidence="1">
    <location>
        <begin position="26"/>
        <end position="184"/>
    </location>
</feature>
<feature type="domain" description="SCP" evidence="2">
    <location>
        <begin position="58"/>
        <end position="180"/>
    </location>
</feature>
<sequence length="184" mass="20092">MKRTLASLALTTALMLTVGGGTAFAGEYDYLLAPTSTCANQTDTGASVDAQETAMACMHNYVRSRKGLGSLVTRSPLKSSSNSKSLDIVRCQDFSHQACGRETFFFTKQVGYARGCWGAGENIAWGSGSLGSVRSIMRAWLYSTPHRENILKSRFRDKGMGLVKGRFKGYSNAQVWTAHFGYRC</sequence>
<dbReference type="AlphaFoldDB" id="A0A6J4SKD9"/>
<reference evidence="3" key="1">
    <citation type="submission" date="2020-02" db="EMBL/GenBank/DDBJ databases">
        <authorList>
            <person name="Meier V. D."/>
        </authorList>
    </citation>
    <scope>NUCLEOTIDE SEQUENCE</scope>
    <source>
        <strain evidence="3">AVDCRST_MAG17</strain>
    </source>
</reference>
<dbReference type="PANTHER" id="PTHR31157">
    <property type="entry name" value="SCP DOMAIN-CONTAINING PROTEIN"/>
    <property type="match status" value="1"/>
</dbReference>
<name>A0A6J4SKD9_9ACTN</name>
<proteinExistence type="predicted"/>
<organism evidence="3">
    <name type="scientific">uncultured Solirubrobacterales bacterium</name>
    <dbReference type="NCBI Taxonomy" id="768556"/>
    <lineage>
        <taxon>Bacteria</taxon>
        <taxon>Bacillati</taxon>
        <taxon>Actinomycetota</taxon>
        <taxon>Thermoleophilia</taxon>
        <taxon>Solirubrobacterales</taxon>
        <taxon>environmental samples</taxon>
    </lineage>
</organism>
<dbReference type="PANTHER" id="PTHR31157:SF1">
    <property type="entry name" value="SCP DOMAIN-CONTAINING PROTEIN"/>
    <property type="match status" value="1"/>
</dbReference>
<feature type="signal peptide" evidence="1">
    <location>
        <begin position="1"/>
        <end position="25"/>
    </location>
</feature>
<evidence type="ECO:0000259" key="2">
    <source>
        <dbReference type="Pfam" id="PF00188"/>
    </source>
</evidence>
<dbReference type="InterPro" id="IPR035940">
    <property type="entry name" value="CAP_sf"/>
</dbReference>
<evidence type="ECO:0000256" key="1">
    <source>
        <dbReference type="SAM" id="SignalP"/>
    </source>
</evidence>
<gene>
    <name evidence="3" type="ORF">AVDCRST_MAG17-1435</name>
</gene>
<keyword evidence="1" id="KW-0732">Signal</keyword>
<evidence type="ECO:0000313" key="3">
    <source>
        <dbReference type="EMBL" id="CAA9501912.1"/>
    </source>
</evidence>
<dbReference type="EMBL" id="CADCVV010000101">
    <property type="protein sequence ID" value="CAA9501912.1"/>
    <property type="molecule type" value="Genomic_DNA"/>
</dbReference>
<dbReference type="SUPFAM" id="SSF55797">
    <property type="entry name" value="PR-1-like"/>
    <property type="match status" value="1"/>
</dbReference>
<dbReference type="Pfam" id="PF00188">
    <property type="entry name" value="CAP"/>
    <property type="match status" value="1"/>
</dbReference>
<dbReference type="CDD" id="cd05379">
    <property type="entry name" value="CAP_bacterial"/>
    <property type="match status" value="1"/>
</dbReference>
<accession>A0A6J4SKD9</accession>
<dbReference type="InterPro" id="IPR014044">
    <property type="entry name" value="CAP_dom"/>
</dbReference>
<protein>
    <recommendedName>
        <fullName evidence="2">SCP domain-containing protein</fullName>
    </recommendedName>
</protein>